<evidence type="ECO:0000256" key="1">
    <source>
        <dbReference type="PROSITE-ProRule" id="PRU00339"/>
    </source>
</evidence>
<evidence type="ECO:0000256" key="2">
    <source>
        <dbReference type="SAM" id="Coils"/>
    </source>
</evidence>
<dbReference type="AlphaFoldDB" id="A0A7V2AUW9"/>
<keyword evidence="2" id="KW-0175">Coiled coil</keyword>
<dbReference type="Gene3D" id="1.25.40.10">
    <property type="entry name" value="Tetratricopeptide repeat domain"/>
    <property type="match status" value="2"/>
</dbReference>
<dbReference type="InterPro" id="IPR011990">
    <property type="entry name" value="TPR-like_helical_dom_sf"/>
</dbReference>
<protein>
    <submittedName>
        <fullName evidence="3">Tetratricopeptide repeat-containing protein</fullName>
    </submittedName>
</protein>
<dbReference type="Pfam" id="PF13424">
    <property type="entry name" value="TPR_12"/>
    <property type="match status" value="1"/>
</dbReference>
<dbReference type="SUPFAM" id="SSF48452">
    <property type="entry name" value="TPR-like"/>
    <property type="match status" value="1"/>
</dbReference>
<dbReference type="Pfam" id="PF13432">
    <property type="entry name" value="TPR_16"/>
    <property type="match status" value="2"/>
</dbReference>
<feature type="repeat" description="TPR" evidence="1">
    <location>
        <begin position="191"/>
        <end position="224"/>
    </location>
</feature>
<feature type="non-terminal residue" evidence="3">
    <location>
        <position position="1"/>
    </location>
</feature>
<dbReference type="SMART" id="SM00028">
    <property type="entry name" value="TPR"/>
    <property type="match status" value="6"/>
</dbReference>
<dbReference type="InterPro" id="IPR019734">
    <property type="entry name" value="TPR_rpt"/>
</dbReference>
<dbReference type="PROSITE" id="PS50005">
    <property type="entry name" value="TPR"/>
    <property type="match status" value="1"/>
</dbReference>
<keyword evidence="1" id="KW-0802">TPR repeat</keyword>
<name>A0A7V2AUW9_UNCEI</name>
<evidence type="ECO:0000313" key="3">
    <source>
        <dbReference type="EMBL" id="HER43733.1"/>
    </source>
</evidence>
<reference evidence="3" key="1">
    <citation type="journal article" date="2020" name="mSystems">
        <title>Genome- and Community-Level Interaction Insights into Carbon Utilization and Element Cycling Functions of Hydrothermarchaeota in Hydrothermal Sediment.</title>
        <authorList>
            <person name="Zhou Z."/>
            <person name="Liu Y."/>
            <person name="Xu W."/>
            <person name="Pan J."/>
            <person name="Luo Z.H."/>
            <person name="Li M."/>
        </authorList>
    </citation>
    <scope>NUCLEOTIDE SEQUENCE [LARGE SCALE GENOMIC DNA]</scope>
    <source>
        <strain evidence="3">SpSt-1233</strain>
    </source>
</reference>
<proteinExistence type="predicted"/>
<gene>
    <name evidence="3" type="ORF">ENO08_04670</name>
</gene>
<dbReference type="EMBL" id="DSEC01000331">
    <property type="protein sequence ID" value="HER43733.1"/>
    <property type="molecule type" value="Genomic_DNA"/>
</dbReference>
<feature type="coiled-coil region" evidence="2">
    <location>
        <begin position="162"/>
        <end position="189"/>
    </location>
</feature>
<sequence length="317" mass="36211">SQYASEAERGMELALYRLGQRDDGSEVLTELVERYPTSSFAADAQFEIAMRSYNAERYEDAAEEFRRVVSQFPGFSAADRAHYLMAEAYRQAGLTRDAELSYEQFLSFFPESEFRPMVHFYLGSIRFEKGEYLRAAIDFTGIIDGEAPRDIAAAALFNMALCRRMLGESEEARESLERYRTEYSSTDERAVDIAYQLGDIHEKAGRTKEAIEEYKRSIAAKPPEPLRIELHYRIGFCREQLEDLDGALESYRSARKAGDKRDAFRLLAVARSASIYEQQENYKGALAAYRDLIENATDQELVVAAQERAAQIETFVE</sequence>
<accession>A0A7V2AUW9</accession>
<organism evidence="3">
    <name type="scientific">Eiseniibacteriota bacterium</name>
    <dbReference type="NCBI Taxonomy" id="2212470"/>
    <lineage>
        <taxon>Bacteria</taxon>
        <taxon>Candidatus Eiseniibacteriota</taxon>
    </lineage>
</organism>
<dbReference type="PANTHER" id="PTHR12558:SF13">
    <property type="entry name" value="CELL DIVISION CYCLE PROTEIN 27 HOMOLOG"/>
    <property type="match status" value="1"/>
</dbReference>
<dbReference type="PANTHER" id="PTHR12558">
    <property type="entry name" value="CELL DIVISION CYCLE 16,23,27"/>
    <property type="match status" value="1"/>
</dbReference>
<comment type="caution">
    <text evidence="3">The sequence shown here is derived from an EMBL/GenBank/DDBJ whole genome shotgun (WGS) entry which is preliminary data.</text>
</comment>
<dbReference type="Proteomes" id="UP000886069">
    <property type="component" value="Unassembled WGS sequence"/>
</dbReference>